<feature type="transmembrane region" description="Helical" evidence="1">
    <location>
        <begin position="96"/>
        <end position="112"/>
    </location>
</feature>
<dbReference type="InterPro" id="IPR007038">
    <property type="entry name" value="HupE_UreJ"/>
</dbReference>
<feature type="signal peptide" evidence="2">
    <location>
        <begin position="1"/>
        <end position="25"/>
    </location>
</feature>
<reference evidence="3" key="1">
    <citation type="submission" date="2020-08" db="EMBL/GenBank/DDBJ databases">
        <title>Novel species isolated from subtropical streams in China.</title>
        <authorList>
            <person name="Lu H."/>
        </authorList>
    </citation>
    <scope>NUCLEOTIDE SEQUENCE</scope>
    <source>
        <strain evidence="3">CY7W</strain>
    </source>
</reference>
<feature type="chain" id="PRO_5037632948" evidence="2">
    <location>
        <begin position="26"/>
        <end position="198"/>
    </location>
</feature>
<evidence type="ECO:0000256" key="2">
    <source>
        <dbReference type="SAM" id="SignalP"/>
    </source>
</evidence>
<evidence type="ECO:0000256" key="1">
    <source>
        <dbReference type="SAM" id="Phobius"/>
    </source>
</evidence>
<keyword evidence="1" id="KW-0812">Transmembrane</keyword>
<keyword evidence="2" id="KW-0732">Signal</keyword>
<comment type="caution">
    <text evidence="3">The sequence shown here is derived from an EMBL/GenBank/DDBJ whole genome shotgun (WGS) entry which is preliminary data.</text>
</comment>
<feature type="transmembrane region" description="Helical" evidence="1">
    <location>
        <begin position="70"/>
        <end position="90"/>
    </location>
</feature>
<keyword evidence="1" id="KW-0472">Membrane</keyword>
<feature type="transmembrane region" description="Helical" evidence="1">
    <location>
        <begin position="117"/>
        <end position="134"/>
    </location>
</feature>
<dbReference type="Pfam" id="PF04955">
    <property type="entry name" value="HupE_UreJ"/>
    <property type="match status" value="1"/>
</dbReference>
<feature type="transmembrane region" description="Helical" evidence="1">
    <location>
        <begin position="146"/>
        <end position="169"/>
    </location>
</feature>
<keyword evidence="4" id="KW-1185">Reference proteome</keyword>
<proteinExistence type="predicted"/>
<name>A0A923I1I0_9BURK</name>
<dbReference type="RefSeq" id="WP_186880249.1">
    <property type="nucleotide sequence ID" value="NZ_JACOGG010000003.1"/>
</dbReference>
<organism evidence="3 4">
    <name type="scientific">Undibacterium rugosum</name>
    <dbReference type="NCBI Taxonomy" id="2762291"/>
    <lineage>
        <taxon>Bacteria</taxon>
        <taxon>Pseudomonadati</taxon>
        <taxon>Pseudomonadota</taxon>
        <taxon>Betaproteobacteria</taxon>
        <taxon>Burkholderiales</taxon>
        <taxon>Oxalobacteraceae</taxon>
        <taxon>Undibacterium</taxon>
    </lineage>
</organism>
<accession>A0A923I1I0</accession>
<feature type="transmembrane region" description="Helical" evidence="1">
    <location>
        <begin position="35"/>
        <end position="58"/>
    </location>
</feature>
<dbReference type="Proteomes" id="UP000612361">
    <property type="component" value="Unassembled WGS sequence"/>
</dbReference>
<evidence type="ECO:0000313" key="4">
    <source>
        <dbReference type="Proteomes" id="UP000612361"/>
    </source>
</evidence>
<sequence>MYSKNKTRLLMLCLSLLAMPGMTFAHDGLHSGSGWLAGLIHPFTGADHWLAMLAVGYWSVQQTHLRPYAVSLQFTLAMCLGASLGAAFGVMHLTEYLIAASVLCGGLVMAMAVRVPVMAGVLAISVFGAAHGYAHGAELAPGMSLLAYAAGFTLSSCLLQALGAALFLLRKRVSGAGKLRFAGWGVVAYAVYLLGMGS</sequence>
<protein>
    <submittedName>
        <fullName evidence="3">HupE/UreJ family protein</fullName>
    </submittedName>
</protein>
<dbReference type="PIRSF" id="PIRSF016919">
    <property type="entry name" value="HupE_UreJ"/>
    <property type="match status" value="1"/>
</dbReference>
<evidence type="ECO:0000313" key="3">
    <source>
        <dbReference type="EMBL" id="MBC3934645.1"/>
    </source>
</evidence>
<gene>
    <name evidence="3" type="ORF">H8K47_04670</name>
</gene>
<dbReference type="AlphaFoldDB" id="A0A923I1I0"/>
<keyword evidence="1" id="KW-1133">Transmembrane helix</keyword>
<feature type="transmembrane region" description="Helical" evidence="1">
    <location>
        <begin position="181"/>
        <end position="197"/>
    </location>
</feature>
<dbReference type="EMBL" id="JACOGG010000003">
    <property type="protein sequence ID" value="MBC3934645.1"/>
    <property type="molecule type" value="Genomic_DNA"/>
</dbReference>